<dbReference type="GO" id="GO:0046872">
    <property type="term" value="F:metal ion binding"/>
    <property type="evidence" value="ECO:0007669"/>
    <property type="project" value="UniProtKB-KW"/>
</dbReference>
<comment type="cofactor">
    <cofactor evidence="1">
        <name>Mg(2+)</name>
        <dbReference type="ChEBI" id="CHEBI:18420"/>
    </cofactor>
</comment>
<gene>
    <name evidence="2" type="ORF">Ga0074812_10782</name>
</gene>
<dbReference type="RefSeq" id="WP_091276066.1">
    <property type="nucleotide sequence ID" value="NZ_FAOZ01000007.1"/>
</dbReference>
<dbReference type="EMBL" id="FAOZ01000007">
    <property type="protein sequence ID" value="CUU56198.1"/>
    <property type="molecule type" value="Genomic_DNA"/>
</dbReference>
<dbReference type="GO" id="GO:0032259">
    <property type="term" value="P:methylation"/>
    <property type="evidence" value="ECO:0007669"/>
    <property type="project" value="UniProtKB-KW"/>
</dbReference>
<sequence>MTAGIPDREAVEALLAFSTPSVLNGLKRLGKHPSELESLDRNVVRCISPGLGRRVGFAATRKVWTGRDNPESSGLTALDNPGAHDDHILAVPGPRILVAENVGDWRGRVCIWGEVAANLYKALDCTAGITNGPVRDIDEMQEVGFQTYASGVDVGGGFVKVLETGQPVEIGGVAVATGDLLHGDGHGVVKVPLELVEALPDAIRAHEAKERKVIDFCRSSAFSLPGYAAAWTAKSY</sequence>
<dbReference type="CDD" id="cd16841">
    <property type="entry name" value="RraA_family"/>
    <property type="match status" value="1"/>
</dbReference>
<keyword evidence="2" id="KW-0808">Transferase</keyword>
<dbReference type="SUPFAM" id="SSF89562">
    <property type="entry name" value="RraA-like"/>
    <property type="match status" value="1"/>
</dbReference>
<feature type="binding site" evidence="1">
    <location>
        <position position="135"/>
    </location>
    <ligand>
        <name>substrate</name>
    </ligand>
</feature>
<evidence type="ECO:0000313" key="2">
    <source>
        <dbReference type="EMBL" id="CUU56198.1"/>
    </source>
</evidence>
<dbReference type="GO" id="GO:0008168">
    <property type="term" value="F:methyltransferase activity"/>
    <property type="evidence" value="ECO:0007669"/>
    <property type="project" value="UniProtKB-KW"/>
</dbReference>
<evidence type="ECO:0000313" key="3">
    <source>
        <dbReference type="Proteomes" id="UP000198802"/>
    </source>
</evidence>
<dbReference type="Pfam" id="PF03737">
    <property type="entry name" value="RraA-like"/>
    <property type="match status" value="1"/>
</dbReference>
<feature type="binding site" evidence="1">
    <location>
        <begin position="113"/>
        <end position="116"/>
    </location>
    <ligand>
        <name>substrate</name>
    </ligand>
</feature>
<evidence type="ECO:0000256" key="1">
    <source>
        <dbReference type="PIRSR" id="PIRSR605493-1"/>
    </source>
</evidence>
<dbReference type="Proteomes" id="UP000198802">
    <property type="component" value="Unassembled WGS sequence"/>
</dbReference>
<reference evidence="3" key="1">
    <citation type="submission" date="2015-11" db="EMBL/GenBank/DDBJ databases">
        <authorList>
            <person name="Varghese N."/>
        </authorList>
    </citation>
    <scope>NUCLEOTIDE SEQUENCE [LARGE SCALE GENOMIC DNA]</scope>
    <source>
        <strain evidence="3">DSM 45899</strain>
    </source>
</reference>
<protein>
    <submittedName>
        <fullName evidence="2">Demethylmenaquinone methyltransferase</fullName>
    </submittedName>
</protein>
<feature type="binding site" evidence="1">
    <location>
        <position position="136"/>
    </location>
    <ligand>
        <name>Mg(2+)</name>
        <dbReference type="ChEBI" id="CHEBI:18420"/>
    </ligand>
</feature>
<keyword evidence="3" id="KW-1185">Reference proteome</keyword>
<name>A0A0S4QNW8_9ACTN</name>
<dbReference type="Gene3D" id="3.50.30.40">
    <property type="entry name" value="Ribonuclease E inhibitor RraA/RraA-like"/>
    <property type="match status" value="1"/>
</dbReference>
<keyword evidence="1" id="KW-0479">Metal-binding</keyword>
<keyword evidence="2" id="KW-0489">Methyltransferase</keyword>
<dbReference type="InterPro" id="IPR005493">
    <property type="entry name" value="RraA/RraA-like"/>
</dbReference>
<keyword evidence="1" id="KW-0460">Magnesium</keyword>
<organism evidence="2 3">
    <name type="scientific">Parafrankia irregularis</name>
    <dbReference type="NCBI Taxonomy" id="795642"/>
    <lineage>
        <taxon>Bacteria</taxon>
        <taxon>Bacillati</taxon>
        <taxon>Actinomycetota</taxon>
        <taxon>Actinomycetes</taxon>
        <taxon>Frankiales</taxon>
        <taxon>Frankiaceae</taxon>
        <taxon>Parafrankia</taxon>
    </lineage>
</organism>
<proteinExistence type="predicted"/>
<dbReference type="AlphaFoldDB" id="A0A0S4QNW8"/>
<dbReference type="InterPro" id="IPR036704">
    <property type="entry name" value="RraA/RraA-like_sf"/>
</dbReference>
<accession>A0A0S4QNW8</accession>